<keyword evidence="11 23" id="KW-0603">Photosystem I</keyword>
<sequence>MTISSQEQETKKVKVTVDKNPVSTSFEKWAKPGHFSRKLAKGPTTTTWIWNLHADAHDFDSHTSSLEEVSRKIFSAHFGQLSIIFLWLSGMYFHGARFSNYIAWLSNPISIKPSAQVVWPIVGQEILNADVGGGFQGVQITSGFFQLWRASGITNETELYATAIGGLFMSILMIFAGWFHYHKAAPKLEWFQNVESMMNHHLAGLLGLGCLSWAGHQIHISLPINKLLDSGVSPQEIPLPHEFLVNRELMAQLYPSFSKGILPFFTLNWNEYSDFLTFKGGLNPINGGLWLTDVAHHHLALSVLFLIAGHMYRTNWGIGHSMKEILEAHKGPFTGEGHKGLYEILTTSWHAQLSINLAMMGSLSIIVAHHMYAMPPYPFIGTDYATQLSLFTHHMWIGGFCIVGAGAHASIFMVRDYNIAQNYNNVLDRVIRHRDAIISHLNWVCIFLGFHSFGLYIHNDTMRALGRSQDMFSDTAIQLQPIFAQWIQNIHTLAPSNTSPNALATASYAFGGDIISINNKIVMMPIKLGTADFMVHHIHAFTIHVCVLILVKGFLFARNSRLIPDKSNLGFRFPCDGPGRGGTCQVSGWDHVFLGLFWMYNSLSVALFHFSWKMQSDVWGTISTDGTVSHITGGNFAQSAITINGWLRDFLWAQASQVIQSYGSALSAYGLIFLGAHFIWAFSLMFLFSGRGYWQELIESIVWAHNKVKVAPSIQPRALSITQGRAVGLAHYLLGGIGTTWAFFLARIISVG</sequence>
<keyword evidence="25" id="KW-0934">Plastid</keyword>
<evidence type="ECO:0000256" key="6">
    <source>
        <dbReference type="ARBA" id="ARBA00022485"/>
    </source>
</evidence>
<keyword evidence="13 23" id="KW-0249">Electron transport</keyword>
<dbReference type="InterPro" id="IPR036408">
    <property type="entry name" value="PSI_PsaA/B_sf"/>
</dbReference>
<dbReference type="EMBL" id="KR814486">
    <property type="protein sequence ID" value="ALN11877.1"/>
    <property type="molecule type" value="Genomic_DNA"/>
</dbReference>
<comment type="similarity">
    <text evidence="2 23">Belongs to the PsaA/PsaB family.</text>
</comment>
<feature type="transmembrane region" description="Helical" evidence="24">
    <location>
        <begin position="666"/>
        <end position="688"/>
    </location>
</feature>
<dbReference type="InterPro" id="IPR006243">
    <property type="entry name" value="PSI_PsaA"/>
</dbReference>
<evidence type="ECO:0000256" key="8">
    <source>
        <dbReference type="ARBA" id="ARBA00022531"/>
    </source>
</evidence>
<evidence type="ECO:0000256" key="24">
    <source>
        <dbReference type="SAM" id="Phobius"/>
    </source>
</evidence>
<keyword evidence="10 23" id="KW-0479">Metal-binding</keyword>
<keyword evidence="9 23" id="KW-0812">Transmembrane</keyword>
<evidence type="ECO:0000256" key="1">
    <source>
        <dbReference type="ARBA" id="ARBA00004141"/>
    </source>
</evidence>
<dbReference type="SUPFAM" id="SSF81558">
    <property type="entry name" value="Photosystem I subunits PsaA/PsaB"/>
    <property type="match status" value="1"/>
</dbReference>
<keyword evidence="23" id="KW-0793">Thylakoid</keyword>
<feature type="transmembrane region" description="Helical" evidence="24">
    <location>
        <begin position="393"/>
        <end position="415"/>
    </location>
</feature>
<dbReference type="PROSITE" id="PS00419">
    <property type="entry name" value="PHOTOSYSTEM_I_PSAAB"/>
    <property type="match status" value="1"/>
</dbReference>
<gene>
    <name evidence="23 25" type="primary">psaA</name>
</gene>
<dbReference type="PANTHER" id="PTHR30128:SF19">
    <property type="entry name" value="PHOTOSYSTEM I P700 CHLOROPHYLL A APOPROTEIN A1-RELATED"/>
    <property type="match status" value="1"/>
</dbReference>
<keyword evidence="18 23" id="KW-0411">Iron-sulfur</keyword>
<keyword evidence="17 23" id="KW-0408">Iron</keyword>
<evidence type="ECO:0000256" key="12">
    <source>
        <dbReference type="ARBA" id="ARBA00022842"/>
    </source>
</evidence>
<dbReference type="EMBL" id="KR025491">
    <property type="protein sequence ID" value="AKU47430.1"/>
    <property type="molecule type" value="Genomic_DNA"/>
</dbReference>
<evidence type="ECO:0000256" key="20">
    <source>
        <dbReference type="ARBA" id="ARBA00026002"/>
    </source>
</evidence>
<feature type="binding site" evidence="23">
    <location>
        <position position="693"/>
    </location>
    <ligand>
        <name>chlorophyll a</name>
        <dbReference type="ChEBI" id="CHEBI:58416"/>
        <label>A3</label>
    </ligand>
</feature>
<dbReference type="InterPro" id="IPR020586">
    <property type="entry name" value="PSI_PsaA/B_CS"/>
</dbReference>
<evidence type="ECO:0000256" key="14">
    <source>
        <dbReference type="ARBA" id="ARBA00022989"/>
    </source>
</evidence>
<protein>
    <recommendedName>
        <fullName evidence="4 23">Photosystem I P700 chlorophyll a apoprotein A1</fullName>
        <ecNumber evidence="3 23">1.97.1.12</ecNumber>
    </recommendedName>
    <alternativeName>
        <fullName evidence="21 23">PsaA</fullName>
    </alternativeName>
</protein>
<geneLocation type="plastid" evidence="25"/>
<dbReference type="GO" id="GO:0009055">
    <property type="term" value="F:electron transfer activity"/>
    <property type="evidence" value="ECO:0007669"/>
    <property type="project" value="UniProtKB-UniRule"/>
</dbReference>
<evidence type="ECO:0000256" key="5">
    <source>
        <dbReference type="ARBA" id="ARBA00022448"/>
    </source>
</evidence>
<dbReference type="EC" id="1.97.1.12" evidence="3 23"/>
<evidence type="ECO:0000256" key="7">
    <source>
        <dbReference type="ARBA" id="ARBA00022494"/>
    </source>
</evidence>
<evidence type="ECO:0000256" key="3">
    <source>
        <dbReference type="ARBA" id="ARBA00013197"/>
    </source>
</evidence>
<evidence type="ECO:0000256" key="23">
    <source>
        <dbReference type="HAMAP-Rule" id="MF_00458"/>
    </source>
</evidence>
<feature type="transmembrane region" description="Helical" evidence="24">
    <location>
        <begin position="436"/>
        <end position="457"/>
    </location>
</feature>
<comment type="subcellular location">
    <subcellularLocation>
        <location evidence="23">Cellular thylakoid membrane</location>
        <topology evidence="23">Multi-pass membrane protein</topology>
    </subcellularLocation>
    <subcellularLocation>
        <location evidence="1">Membrane</location>
        <topology evidence="1">Multi-pass membrane protein</topology>
    </subcellularLocation>
</comment>
<keyword evidence="7 23" id="KW-0148">Chlorophyll</keyword>
<feature type="transmembrane region" description="Helical" evidence="24">
    <location>
        <begin position="159"/>
        <end position="181"/>
    </location>
</feature>
<keyword evidence="6 23" id="KW-0004">4Fe-4S</keyword>
<feature type="transmembrane region" description="Helical" evidence="24">
    <location>
        <begin position="729"/>
        <end position="749"/>
    </location>
</feature>
<evidence type="ECO:0000256" key="11">
    <source>
        <dbReference type="ARBA" id="ARBA00022836"/>
    </source>
</evidence>
<feature type="binding site" evidence="23">
    <location>
        <position position="694"/>
    </location>
    <ligand>
        <name>phylloquinone</name>
        <dbReference type="ChEBI" id="CHEBI:18067"/>
        <label>A</label>
    </ligand>
</feature>
<dbReference type="GO" id="GO:0000287">
    <property type="term" value="F:magnesium ion binding"/>
    <property type="evidence" value="ECO:0007669"/>
    <property type="project" value="UniProtKB-UniRule"/>
</dbReference>
<feature type="transmembrane region" description="Helical" evidence="24">
    <location>
        <begin position="538"/>
        <end position="557"/>
    </location>
</feature>
<evidence type="ECO:0000256" key="22">
    <source>
        <dbReference type="ARBA" id="ARBA00048912"/>
    </source>
</evidence>
<feature type="transmembrane region" description="Helical" evidence="24">
    <location>
        <begin position="353"/>
        <end position="373"/>
    </location>
</feature>
<keyword evidence="19 23" id="KW-0472">Membrane</keyword>
<dbReference type="GO" id="GO:0016168">
    <property type="term" value="F:chlorophyll binding"/>
    <property type="evidence" value="ECO:0007669"/>
    <property type="project" value="UniProtKB-KW"/>
</dbReference>
<dbReference type="Gene3D" id="1.20.1130.10">
    <property type="entry name" value="Photosystem I PsaA/PsaB"/>
    <property type="match status" value="1"/>
</dbReference>
<accession>A0A1B0TIA0</accession>
<dbReference type="GO" id="GO:0051539">
    <property type="term" value="F:4 iron, 4 sulfur cluster binding"/>
    <property type="evidence" value="ECO:0007669"/>
    <property type="project" value="UniProtKB-KW"/>
</dbReference>
<reference evidence="25" key="1">
    <citation type="journal article" date="2016" name="Bot. Marina">
        <title>Genomic and phylogenetic analysis of Ceramium cimbricum (Ceramiales, Rhodophyta) from the Atlantic and Pacific Oceans supports the naming of a new invasive Pacific entity Ceramium sungminbooi sp. nov.</title>
        <authorList>
            <person name="Hughey J.R."/>
            <person name="Boo G.H."/>
        </authorList>
    </citation>
    <scope>NUCLEOTIDE SEQUENCE</scope>
</reference>
<keyword evidence="12 23" id="KW-0460">Magnesium</keyword>
<feature type="binding site" description="axial binding residue" evidence="23">
    <location>
        <position position="677"/>
    </location>
    <ligand>
        <name>chlorophyll a'</name>
        <dbReference type="ChEBI" id="CHEBI:189419"/>
        <label>A1</label>
    </ligand>
    <ligandPart>
        <name>Mg</name>
        <dbReference type="ChEBI" id="CHEBI:25107"/>
    </ligandPart>
</feature>
<comment type="catalytic activity">
    <reaction evidence="22 23">
        <text>reduced [plastocyanin] + hnu + oxidized [2Fe-2S]-[ferredoxin] = oxidized [plastocyanin] + reduced [2Fe-2S]-[ferredoxin]</text>
        <dbReference type="Rhea" id="RHEA:30407"/>
        <dbReference type="Rhea" id="RHEA-COMP:10000"/>
        <dbReference type="Rhea" id="RHEA-COMP:10001"/>
        <dbReference type="Rhea" id="RHEA-COMP:10039"/>
        <dbReference type="Rhea" id="RHEA-COMP:10040"/>
        <dbReference type="ChEBI" id="CHEBI:29036"/>
        <dbReference type="ChEBI" id="CHEBI:30212"/>
        <dbReference type="ChEBI" id="CHEBI:33737"/>
        <dbReference type="ChEBI" id="CHEBI:33738"/>
        <dbReference type="ChEBI" id="CHEBI:49552"/>
        <dbReference type="EC" id="1.97.1.12"/>
    </reaction>
</comment>
<feature type="transmembrane region" description="Helical" evidence="24">
    <location>
        <begin position="73"/>
        <end position="93"/>
    </location>
</feature>
<evidence type="ECO:0000256" key="16">
    <source>
        <dbReference type="ARBA" id="ARBA00023002"/>
    </source>
</evidence>
<dbReference type="Pfam" id="PF00223">
    <property type="entry name" value="PsaA_PsaB"/>
    <property type="match status" value="1"/>
</dbReference>
<evidence type="ECO:0000256" key="15">
    <source>
        <dbReference type="ARBA" id="ARBA00022991"/>
    </source>
</evidence>
<feature type="transmembrane region" description="Helical" evidence="24">
    <location>
        <begin position="592"/>
        <end position="612"/>
    </location>
</feature>
<evidence type="ECO:0000256" key="4">
    <source>
        <dbReference type="ARBA" id="ARBA00017774"/>
    </source>
</evidence>
<evidence type="ECO:0000256" key="18">
    <source>
        <dbReference type="ARBA" id="ARBA00023014"/>
    </source>
</evidence>
<evidence type="ECO:0000256" key="10">
    <source>
        <dbReference type="ARBA" id="ARBA00022723"/>
    </source>
</evidence>
<evidence type="ECO:0000256" key="9">
    <source>
        <dbReference type="ARBA" id="ARBA00022692"/>
    </source>
</evidence>
<dbReference type="InterPro" id="IPR001280">
    <property type="entry name" value="PSI_PsaA/B"/>
</dbReference>
<organism evidence="25">
    <name type="scientific">Campylaephora sungminbooi</name>
    <dbReference type="NCBI Taxonomy" id="1896769"/>
    <lineage>
        <taxon>Eukaryota</taxon>
        <taxon>Rhodophyta</taxon>
        <taxon>Florideophyceae</taxon>
        <taxon>Rhodymeniophycidae</taxon>
        <taxon>Ceramiales</taxon>
        <taxon>Ceramiaceae</taxon>
        <taxon>Campylaephora</taxon>
    </lineage>
</organism>
<evidence type="ECO:0000313" key="25">
    <source>
        <dbReference type="EMBL" id="ALN11877.1"/>
    </source>
</evidence>
<comment type="subunit">
    <text evidence="20">The PsaA/B heterodimer binds the P700 chlorophyll special pair and subsequent electron acceptors. PSI consists of a core antenna complex that captures photons, and an electron transfer chain that converts photonic excitation into a charge separation. The eukaryotic PSI reaction center is composed of at least 11 subunits.</text>
</comment>
<dbReference type="GO" id="GO:0009535">
    <property type="term" value="C:chloroplast thylakoid membrane"/>
    <property type="evidence" value="ECO:0007669"/>
    <property type="project" value="TreeGrafter"/>
</dbReference>
<keyword evidence="8 23" id="KW-0602">Photosynthesis</keyword>
<keyword evidence="16 23" id="KW-0560">Oxidoreductase</keyword>
<dbReference type="PRINTS" id="PR00257">
    <property type="entry name" value="PHOTSYSPSAAB"/>
</dbReference>
<proteinExistence type="inferred from homology"/>
<evidence type="ECO:0000256" key="13">
    <source>
        <dbReference type="ARBA" id="ARBA00022982"/>
    </source>
</evidence>
<name>A0A1B0TIA0_9FLOR</name>
<dbReference type="GeneID" id="29078087"/>
<dbReference type="PIRSF" id="PIRSF002905">
    <property type="entry name" value="PSI_A"/>
    <property type="match status" value="1"/>
</dbReference>
<dbReference type="HAMAP" id="MF_00458">
    <property type="entry name" value="PSI_PsaA"/>
    <property type="match status" value="1"/>
</dbReference>
<keyword evidence="15 23" id="KW-0157">Chromophore</keyword>
<keyword evidence="5 23" id="KW-0813">Transport</keyword>
<dbReference type="AlphaFoldDB" id="A0A1B0TIA0"/>
<dbReference type="NCBIfam" id="TIGR01335">
    <property type="entry name" value="psaA"/>
    <property type="match status" value="1"/>
</dbReference>
<feature type="binding site" evidence="23">
    <location>
        <position position="575"/>
    </location>
    <ligand>
        <name>[4Fe-4S] cluster</name>
        <dbReference type="ChEBI" id="CHEBI:49883"/>
        <note>ligand shared between dimeric partners</note>
    </ligand>
</feature>
<dbReference type="PANTHER" id="PTHR30128">
    <property type="entry name" value="OUTER MEMBRANE PROTEIN, OMPA-RELATED"/>
    <property type="match status" value="1"/>
</dbReference>
<dbReference type="GO" id="GO:0015979">
    <property type="term" value="P:photosynthesis"/>
    <property type="evidence" value="ECO:0007669"/>
    <property type="project" value="UniProtKB-UniRule"/>
</dbReference>
<dbReference type="GO" id="GO:0009522">
    <property type="term" value="C:photosystem I"/>
    <property type="evidence" value="ECO:0007669"/>
    <property type="project" value="UniProtKB-KW"/>
</dbReference>
<evidence type="ECO:0000256" key="19">
    <source>
        <dbReference type="ARBA" id="ARBA00023136"/>
    </source>
</evidence>
<dbReference type="RefSeq" id="YP_009300511.1">
    <property type="nucleotide sequence ID" value="NC_031211.1"/>
</dbReference>
<feature type="binding site" evidence="23">
    <location>
        <position position="584"/>
    </location>
    <ligand>
        <name>[4Fe-4S] cluster</name>
        <dbReference type="ChEBI" id="CHEBI:49883"/>
        <note>ligand shared between dimeric partners</note>
    </ligand>
</feature>
<feature type="binding site" description="axial binding residue" evidence="23">
    <location>
        <position position="685"/>
    </location>
    <ligand>
        <name>chlorophyll a</name>
        <dbReference type="ChEBI" id="CHEBI:58416"/>
        <label>A3</label>
    </ligand>
    <ligandPart>
        <name>Mg</name>
        <dbReference type="ChEBI" id="CHEBI:25107"/>
    </ligandPart>
</feature>
<keyword evidence="14 23" id="KW-1133">Transmembrane helix</keyword>
<evidence type="ECO:0000256" key="2">
    <source>
        <dbReference type="ARBA" id="ARBA00010598"/>
    </source>
</evidence>
<evidence type="ECO:0000256" key="17">
    <source>
        <dbReference type="ARBA" id="ARBA00023004"/>
    </source>
</evidence>
<dbReference type="GO" id="GO:0016491">
    <property type="term" value="F:oxidoreductase activity"/>
    <property type="evidence" value="ECO:0007669"/>
    <property type="project" value="UniProtKB-KW"/>
</dbReference>
<evidence type="ECO:0000256" key="21">
    <source>
        <dbReference type="ARBA" id="ARBA00031004"/>
    </source>
</evidence>